<evidence type="ECO:0000256" key="2">
    <source>
        <dbReference type="ARBA" id="ARBA00022771"/>
    </source>
</evidence>
<feature type="region of interest" description="Disordered" evidence="5">
    <location>
        <begin position="14"/>
        <end position="38"/>
    </location>
</feature>
<gene>
    <name evidence="7" type="ORF">EB796_020492</name>
</gene>
<comment type="caution">
    <text evidence="7">The sequence shown here is derived from an EMBL/GenBank/DDBJ whole genome shotgun (WGS) entry which is preliminary data.</text>
</comment>
<organism evidence="7 8">
    <name type="scientific">Bugula neritina</name>
    <name type="common">Brown bryozoan</name>
    <name type="synonym">Sertularia neritina</name>
    <dbReference type="NCBI Taxonomy" id="10212"/>
    <lineage>
        <taxon>Eukaryota</taxon>
        <taxon>Metazoa</taxon>
        <taxon>Spiralia</taxon>
        <taxon>Lophotrochozoa</taxon>
        <taxon>Bryozoa</taxon>
        <taxon>Gymnolaemata</taxon>
        <taxon>Cheilostomatida</taxon>
        <taxon>Flustrina</taxon>
        <taxon>Buguloidea</taxon>
        <taxon>Bugulidae</taxon>
        <taxon>Bugula</taxon>
    </lineage>
</organism>
<dbReference type="InterPro" id="IPR047153">
    <property type="entry name" value="TRIM45/56/19-like"/>
</dbReference>
<dbReference type="InterPro" id="IPR017907">
    <property type="entry name" value="Znf_RING_CS"/>
</dbReference>
<dbReference type="InterPro" id="IPR013083">
    <property type="entry name" value="Znf_RING/FYVE/PHD"/>
</dbReference>
<evidence type="ECO:0000256" key="1">
    <source>
        <dbReference type="ARBA" id="ARBA00022723"/>
    </source>
</evidence>
<evidence type="ECO:0000313" key="7">
    <source>
        <dbReference type="EMBL" id="KAF6021200.1"/>
    </source>
</evidence>
<evidence type="ECO:0000256" key="4">
    <source>
        <dbReference type="PROSITE-ProRule" id="PRU00175"/>
    </source>
</evidence>
<proteinExistence type="predicted"/>
<feature type="domain" description="RING-type" evidence="6">
    <location>
        <begin position="41"/>
        <end position="83"/>
    </location>
</feature>
<dbReference type="Proteomes" id="UP000593567">
    <property type="component" value="Unassembled WGS sequence"/>
</dbReference>
<dbReference type="Gene3D" id="3.30.40.10">
    <property type="entry name" value="Zinc/RING finger domain, C3HC4 (zinc finger)"/>
    <property type="match status" value="1"/>
</dbReference>
<reference evidence="7" key="1">
    <citation type="submission" date="2020-06" db="EMBL/GenBank/DDBJ databases">
        <title>Draft genome of Bugula neritina, a colonial animal packing powerful symbionts and potential medicines.</title>
        <authorList>
            <person name="Rayko M."/>
        </authorList>
    </citation>
    <scope>NUCLEOTIDE SEQUENCE [LARGE SCALE GENOMIC DNA]</scope>
    <source>
        <strain evidence="7">Kwan_BN1</strain>
    </source>
</reference>
<evidence type="ECO:0000313" key="8">
    <source>
        <dbReference type="Proteomes" id="UP000593567"/>
    </source>
</evidence>
<dbReference type="Gene3D" id="4.10.830.40">
    <property type="match status" value="1"/>
</dbReference>
<dbReference type="AlphaFoldDB" id="A0A7J7J4T7"/>
<dbReference type="PROSITE" id="PS00518">
    <property type="entry name" value="ZF_RING_1"/>
    <property type="match status" value="1"/>
</dbReference>
<keyword evidence="3" id="KW-0862">Zinc</keyword>
<dbReference type="OrthoDB" id="6269600at2759"/>
<dbReference type="GO" id="GO:0008270">
    <property type="term" value="F:zinc ion binding"/>
    <property type="evidence" value="ECO:0007669"/>
    <property type="project" value="UniProtKB-KW"/>
</dbReference>
<name>A0A7J7J4T7_BUGNE</name>
<accession>A0A7J7J4T7</accession>
<dbReference type="Gene3D" id="2.120.10.30">
    <property type="entry name" value="TolB, C-terminal domain"/>
    <property type="match status" value="1"/>
</dbReference>
<evidence type="ECO:0000256" key="3">
    <source>
        <dbReference type="ARBA" id="ARBA00022833"/>
    </source>
</evidence>
<dbReference type="PROSITE" id="PS50089">
    <property type="entry name" value="ZF_RING_2"/>
    <property type="match status" value="1"/>
</dbReference>
<feature type="compositionally biased region" description="Polar residues" evidence="5">
    <location>
        <begin position="29"/>
        <end position="38"/>
    </location>
</feature>
<keyword evidence="8" id="KW-1185">Reference proteome</keyword>
<dbReference type="GO" id="GO:0005654">
    <property type="term" value="C:nucleoplasm"/>
    <property type="evidence" value="ECO:0007669"/>
    <property type="project" value="TreeGrafter"/>
</dbReference>
<dbReference type="InterPro" id="IPR001841">
    <property type="entry name" value="Znf_RING"/>
</dbReference>
<dbReference type="GO" id="GO:0061630">
    <property type="term" value="F:ubiquitin protein ligase activity"/>
    <property type="evidence" value="ECO:0007669"/>
    <property type="project" value="TreeGrafter"/>
</dbReference>
<keyword evidence="2 4" id="KW-0863">Zinc-finger</keyword>
<dbReference type="SUPFAM" id="SSF57850">
    <property type="entry name" value="RING/U-box"/>
    <property type="match status" value="1"/>
</dbReference>
<dbReference type="PANTHER" id="PTHR25462:SF305">
    <property type="entry name" value="RING-TYPE DOMAIN-CONTAINING PROTEIN"/>
    <property type="match status" value="1"/>
</dbReference>
<dbReference type="SUPFAM" id="SSF101898">
    <property type="entry name" value="NHL repeat"/>
    <property type="match status" value="1"/>
</dbReference>
<evidence type="ECO:0000256" key="5">
    <source>
        <dbReference type="SAM" id="MobiDB-lite"/>
    </source>
</evidence>
<sequence length="638" mass="71540">MSSVTVTVVAEVPPGFKDGMAPPPPVRRLSSNGSPTEKSSCGTCLQRLPFMVDPRKLPCSHVFCFPCLKSEFAKTNAVNCPVCGKVFDNLEMDKVTKVQRMKSDEDSRSVKEPVSVLCDVCKKDPVTAISFCIDCGKKMCPRHLEFHDGYQIDFSKKKHKQISIEVYRASPNKFVVCEKPGHANQQLTKACRNCHKLFCDRCDTKAACDVNGAKVHDPREIENLSVELKDILSKKMELCSGKITDIIRLQKNTSGDLCDIQEKVGQMLEEVDKTAEDQISMIKSKADQLKNEITLHLNQSSNQVDVFSSSLMAKKDQLDDLWTSTQHLITQNRDAEVVRQYKARSDQLDKAVTVELGFCHLPRKMLSYTGSDEDIDLGLELEPSSPSSLHFRIKEKNSTVHCSTVCWTLEGHFFVVRHSDNVNVLKNLKTTNANGVALHKQGYLALHWANNKNYIILYSPELTFIKLFGEFFRTTDKFSHMSSSEKHVVAVDPDTKQLRVYGTNGDSLFDMKLVGMMRPWGVHYLQDGCVLVSDFMAGSVRKYKVLPGHSEPIWVCRDLESPVGITTDFSGIIYVASFTGSKIYVLSHEGVKLKVLTHKKLQNVKEVYDIDIVDDQLVLACGVDGLACFELTFEAVVL</sequence>
<dbReference type="PANTHER" id="PTHR25462">
    <property type="entry name" value="BONUS, ISOFORM C-RELATED"/>
    <property type="match status" value="1"/>
</dbReference>
<keyword evidence="1" id="KW-0479">Metal-binding</keyword>
<dbReference type="SMART" id="SM00184">
    <property type="entry name" value="RING"/>
    <property type="match status" value="1"/>
</dbReference>
<dbReference type="InterPro" id="IPR011042">
    <property type="entry name" value="6-blade_b-propeller_TolB-like"/>
</dbReference>
<dbReference type="EMBL" id="VXIV02003097">
    <property type="protein sequence ID" value="KAF6021200.1"/>
    <property type="molecule type" value="Genomic_DNA"/>
</dbReference>
<evidence type="ECO:0000259" key="6">
    <source>
        <dbReference type="PROSITE" id="PS50089"/>
    </source>
</evidence>
<protein>
    <recommendedName>
        <fullName evidence="6">RING-type domain-containing protein</fullName>
    </recommendedName>
</protein>